<name>A0AAW8DH37_9MICC</name>
<dbReference type="EMBL" id="JAUSTF010000006">
    <property type="protein sequence ID" value="MDQ0181564.1"/>
    <property type="molecule type" value="Genomic_DNA"/>
</dbReference>
<evidence type="ECO:0000313" key="3">
    <source>
        <dbReference type="Proteomes" id="UP001230951"/>
    </source>
</evidence>
<dbReference type="Proteomes" id="UP001230951">
    <property type="component" value="Unassembled WGS sequence"/>
</dbReference>
<dbReference type="EMBL" id="JAUSRG010000008">
    <property type="protein sequence ID" value="MDP9905953.1"/>
    <property type="molecule type" value="Genomic_DNA"/>
</dbReference>
<sequence>MQELLIILQDGFDADDVEVTVNHKEAHHERDVSTREMLGMAAEISVELPAKGSTVGVEVTSRRLSASKKLHGKAKSLLVSIEDGELVMREGTGREAFL</sequence>
<dbReference type="AlphaFoldDB" id="A0AAW8DH37"/>
<evidence type="ECO:0000313" key="4">
    <source>
        <dbReference type="Proteomes" id="UP001242995"/>
    </source>
</evidence>
<reference evidence="1 3" key="1">
    <citation type="submission" date="2023-07" db="EMBL/GenBank/DDBJ databases">
        <title>Sorghum-associated microbial communities from plants grown in Nebraska, USA.</title>
        <authorList>
            <person name="Schachtman D."/>
        </authorList>
    </citation>
    <scope>NUCLEOTIDE SEQUENCE</scope>
    <source>
        <strain evidence="1">DS1006</strain>
        <strain evidence="2 3">DS1016</strain>
    </source>
</reference>
<evidence type="ECO:0000313" key="2">
    <source>
        <dbReference type="EMBL" id="MDQ0181564.1"/>
    </source>
</evidence>
<dbReference type="Proteomes" id="UP001242995">
    <property type="component" value="Unassembled WGS sequence"/>
</dbReference>
<dbReference type="RefSeq" id="WP_059388107.1">
    <property type="nucleotide sequence ID" value="NZ_JAUSRG010000008.1"/>
</dbReference>
<proteinExistence type="predicted"/>
<keyword evidence="3" id="KW-1185">Reference proteome</keyword>
<accession>A0AAW8DH37</accession>
<evidence type="ECO:0000313" key="1">
    <source>
        <dbReference type="EMBL" id="MDP9905953.1"/>
    </source>
</evidence>
<gene>
    <name evidence="1" type="ORF">J2S90_002924</name>
    <name evidence="2" type="ORF">J2S93_003002</name>
</gene>
<protein>
    <submittedName>
        <fullName evidence="1">Uncharacterized protein</fullName>
    </submittedName>
</protein>
<comment type="caution">
    <text evidence="1">The sequence shown here is derived from an EMBL/GenBank/DDBJ whole genome shotgun (WGS) entry which is preliminary data.</text>
</comment>
<organism evidence="1 4">
    <name type="scientific">Arthrobacter bambusae</name>
    <dbReference type="NCBI Taxonomy" id="1338426"/>
    <lineage>
        <taxon>Bacteria</taxon>
        <taxon>Bacillati</taxon>
        <taxon>Actinomycetota</taxon>
        <taxon>Actinomycetes</taxon>
        <taxon>Micrococcales</taxon>
        <taxon>Micrococcaceae</taxon>
        <taxon>Arthrobacter</taxon>
    </lineage>
</organism>